<protein>
    <submittedName>
        <fullName evidence="1">Uncharacterized protein</fullName>
    </submittedName>
</protein>
<proteinExistence type="predicted"/>
<sequence length="185" mass="21433">MEFSIPWENLTVSDVQYGLAQTNTRIENGLFVPIFYANKEIRCQALHILTPLLPLSDRIDANSNGTYMTLRVTKELEFYSKLLQLETQNLRHATLNRQTWSTQQRPLTYKSAITQLQNGDLDWRIQIPDAGIFSCFDTHRKSWFASNESGLSKPRSWRILVRTSGLWIDQTSFGMEWKLIGAFVD</sequence>
<organism evidence="1">
    <name type="scientific">viral metagenome</name>
    <dbReference type="NCBI Taxonomy" id="1070528"/>
    <lineage>
        <taxon>unclassified sequences</taxon>
        <taxon>metagenomes</taxon>
        <taxon>organismal metagenomes</taxon>
    </lineage>
</organism>
<dbReference type="EMBL" id="MN739664">
    <property type="protein sequence ID" value="QHT19312.1"/>
    <property type="molecule type" value="Genomic_DNA"/>
</dbReference>
<reference evidence="1" key="1">
    <citation type="journal article" date="2020" name="Nature">
        <title>Giant virus diversity and host interactions through global metagenomics.</title>
        <authorList>
            <person name="Schulz F."/>
            <person name="Roux S."/>
            <person name="Paez-Espino D."/>
            <person name="Jungbluth S."/>
            <person name="Walsh D.A."/>
            <person name="Denef V.J."/>
            <person name="McMahon K.D."/>
            <person name="Konstantinidis K.T."/>
            <person name="Eloe-Fadrosh E.A."/>
            <person name="Kyrpides N.C."/>
            <person name="Woyke T."/>
        </authorList>
    </citation>
    <scope>NUCLEOTIDE SEQUENCE</scope>
    <source>
        <strain evidence="1">GVMAG-M-3300023174-57</strain>
    </source>
</reference>
<dbReference type="AlphaFoldDB" id="A0A6C0DS38"/>
<evidence type="ECO:0000313" key="1">
    <source>
        <dbReference type="EMBL" id="QHT19312.1"/>
    </source>
</evidence>
<name>A0A6C0DS38_9ZZZZ</name>
<accession>A0A6C0DS38</accession>